<protein>
    <submittedName>
        <fullName evidence="4">Enoyl-CoA hydratase/isomerase family protein</fullName>
    </submittedName>
</protein>
<dbReference type="Pfam" id="PF00378">
    <property type="entry name" value="ECH_1"/>
    <property type="match status" value="1"/>
</dbReference>
<name>A0A523UWV3_UNCT6</name>
<dbReference type="SUPFAM" id="SSF52096">
    <property type="entry name" value="ClpP/crotonase"/>
    <property type="match status" value="1"/>
</dbReference>
<keyword evidence="2" id="KW-0456">Lyase</keyword>
<dbReference type="GO" id="GO:0016853">
    <property type="term" value="F:isomerase activity"/>
    <property type="evidence" value="ECO:0007669"/>
    <property type="project" value="UniProtKB-KW"/>
</dbReference>
<dbReference type="PANTHER" id="PTHR11941:SF54">
    <property type="entry name" value="ENOYL-COA HYDRATASE, MITOCHONDRIAL"/>
    <property type="match status" value="1"/>
</dbReference>
<gene>
    <name evidence="4" type="ORF">E3J62_03075</name>
</gene>
<sequence length="265" mass="29018">MDEVGACSHVDNKSIRVSLEDGVAIIGISRPEVRNALDSRTIEELYQTLEELNRDDKVKVVILTGEGDSFVAGADLRELEKFDSKSAKRYVMLGQKMLSSMENIQKPVIAAINGHCLGGGCELALACDLRVCSAQATIGQPGLGLGVIPGFAGTRRLTRLIGVGRAKEMVFTGEPLSAERAMEFGLVNWIVEPENVLPFSLRLAEKLKSKPPIALRTVKRLINMENAELVSTSGHREIEAFGQIFSTDEPKKGIKAFLRKEKPIW</sequence>
<dbReference type="AlphaFoldDB" id="A0A523UWV3"/>
<evidence type="ECO:0000256" key="2">
    <source>
        <dbReference type="ARBA" id="ARBA00023239"/>
    </source>
</evidence>
<dbReference type="PANTHER" id="PTHR11941">
    <property type="entry name" value="ENOYL-COA HYDRATASE-RELATED"/>
    <property type="match status" value="1"/>
</dbReference>
<dbReference type="InterPro" id="IPR001753">
    <property type="entry name" value="Enoyl-CoA_hydra/iso"/>
</dbReference>
<evidence type="ECO:0000313" key="4">
    <source>
        <dbReference type="EMBL" id="TET46849.1"/>
    </source>
</evidence>
<dbReference type="Proteomes" id="UP000315525">
    <property type="component" value="Unassembled WGS sequence"/>
</dbReference>
<dbReference type="Gene3D" id="3.90.226.10">
    <property type="entry name" value="2-enoyl-CoA Hydratase, Chain A, domain 1"/>
    <property type="match status" value="1"/>
</dbReference>
<organism evidence="4 5">
    <name type="scientific">candidate division TA06 bacterium</name>
    <dbReference type="NCBI Taxonomy" id="2250710"/>
    <lineage>
        <taxon>Bacteria</taxon>
        <taxon>Bacteria division TA06</taxon>
    </lineage>
</organism>
<proteinExistence type="inferred from homology"/>
<reference evidence="4 5" key="1">
    <citation type="submission" date="2019-03" db="EMBL/GenBank/DDBJ databases">
        <title>Metabolic potential of uncultured bacteria and archaea associated with petroleum seepage in deep-sea sediments.</title>
        <authorList>
            <person name="Dong X."/>
            <person name="Hubert C."/>
        </authorList>
    </citation>
    <scope>NUCLEOTIDE SEQUENCE [LARGE SCALE GENOMIC DNA]</scope>
    <source>
        <strain evidence="4">E44_bin18</strain>
    </source>
</reference>
<comment type="similarity">
    <text evidence="1 3">Belongs to the enoyl-CoA hydratase/isomerase family.</text>
</comment>
<keyword evidence="4" id="KW-0413">Isomerase</keyword>
<evidence type="ECO:0000256" key="1">
    <source>
        <dbReference type="ARBA" id="ARBA00005254"/>
    </source>
</evidence>
<evidence type="ECO:0000256" key="3">
    <source>
        <dbReference type="RuleBase" id="RU003707"/>
    </source>
</evidence>
<dbReference type="FunFam" id="3.90.226.10:FF:000009">
    <property type="entry name" value="Carnitinyl-CoA dehydratase"/>
    <property type="match status" value="1"/>
</dbReference>
<dbReference type="InterPro" id="IPR018376">
    <property type="entry name" value="Enoyl-CoA_hyd/isom_CS"/>
</dbReference>
<dbReference type="CDD" id="cd06558">
    <property type="entry name" value="crotonase-like"/>
    <property type="match status" value="1"/>
</dbReference>
<dbReference type="GO" id="GO:0006635">
    <property type="term" value="P:fatty acid beta-oxidation"/>
    <property type="evidence" value="ECO:0007669"/>
    <property type="project" value="TreeGrafter"/>
</dbReference>
<accession>A0A523UWV3</accession>
<evidence type="ECO:0000313" key="5">
    <source>
        <dbReference type="Proteomes" id="UP000315525"/>
    </source>
</evidence>
<comment type="caution">
    <text evidence="4">The sequence shown here is derived from an EMBL/GenBank/DDBJ whole genome shotgun (WGS) entry which is preliminary data.</text>
</comment>
<dbReference type="EMBL" id="SOJN01000041">
    <property type="protein sequence ID" value="TET46849.1"/>
    <property type="molecule type" value="Genomic_DNA"/>
</dbReference>
<dbReference type="InterPro" id="IPR029045">
    <property type="entry name" value="ClpP/crotonase-like_dom_sf"/>
</dbReference>
<dbReference type="GO" id="GO:0016829">
    <property type="term" value="F:lyase activity"/>
    <property type="evidence" value="ECO:0007669"/>
    <property type="project" value="UniProtKB-KW"/>
</dbReference>
<dbReference type="PROSITE" id="PS00166">
    <property type="entry name" value="ENOYL_COA_HYDRATASE"/>
    <property type="match status" value="1"/>
</dbReference>